<dbReference type="GO" id="GO:0046872">
    <property type="term" value="F:metal ion binding"/>
    <property type="evidence" value="ECO:0007669"/>
    <property type="project" value="UniProtKB-KW"/>
</dbReference>
<dbReference type="Proteomes" id="UP000246085">
    <property type="component" value="Chromosome BRAD3257"/>
</dbReference>
<sequence>MIGALKKKIAIPRSRRRNIDLKNNNREVVMRLEGGCYCGEVRYVAEGDPMMQAQCHCRECQYISGGAPNTFIAMPAAGFTYITGQPKQFRRKDLERAVTREFCAECGTHLVTKVPGLPAAVVKVGTLDEPEKFKPQMAIYTCDMQEFHTIPAGMKTFEKLPGH</sequence>
<evidence type="ECO:0000256" key="4">
    <source>
        <dbReference type="ARBA" id="ARBA00023239"/>
    </source>
</evidence>
<evidence type="ECO:0000256" key="1">
    <source>
        <dbReference type="ARBA" id="ARBA00005495"/>
    </source>
</evidence>
<dbReference type="KEGG" id="bvz:BRAD3257_0229"/>
<organism evidence="6 7">
    <name type="scientific">Bradyrhizobium vignae</name>
    <dbReference type="NCBI Taxonomy" id="1549949"/>
    <lineage>
        <taxon>Bacteria</taxon>
        <taxon>Pseudomonadati</taxon>
        <taxon>Pseudomonadota</taxon>
        <taxon>Alphaproteobacteria</taxon>
        <taxon>Hyphomicrobiales</taxon>
        <taxon>Nitrobacteraceae</taxon>
        <taxon>Bradyrhizobium</taxon>
    </lineage>
</organism>
<dbReference type="PANTHER" id="PTHR33337:SF40">
    <property type="entry name" value="CENP-V_GFA DOMAIN-CONTAINING PROTEIN-RELATED"/>
    <property type="match status" value="1"/>
</dbReference>
<evidence type="ECO:0000259" key="5">
    <source>
        <dbReference type="PROSITE" id="PS51891"/>
    </source>
</evidence>
<dbReference type="InterPro" id="IPR011057">
    <property type="entry name" value="Mss4-like_sf"/>
</dbReference>
<dbReference type="SUPFAM" id="SSF51316">
    <property type="entry name" value="Mss4-like"/>
    <property type="match status" value="1"/>
</dbReference>
<dbReference type="AlphaFoldDB" id="A0A2U3PQH6"/>
<dbReference type="EMBL" id="LS398110">
    <property type="protein sequence ID" value="SPP91401.1"/>
    <property type="molecule type" value="Genomic_DNA"/>
</dbReference>
<evidence type="ECO:0000313" key="6">
    <source>
        <dbReference type="EMBL" id="SPP91401.1"/>
    </source>
</evidence>
<keyword evidence="3" id="KW-0862">Zinc</keyword>
<dbReference type="PROSITE" id="PS51891">
    <property type="entry name" value="CENP_V_GFA"/>
    <property type="match status" value="1"/>
</dbReference>
<dbReference type="GO" id="GO:0016846">
    <property type="term" value="F:carbon-sulfur lyase activity"/>
    <property type="evidence" value="ECO:0007669"/>
    <property type="project" value="InterPro"/>
</dbReference>
<feature type="domain" description="CENP-V/GFA" evidence="5">
    <location>
        <begin position="32"/>
        <end position="158"/>
    </location>
</feature>
<name>A0A2U3PQH6_9BRAD</name>
<dbReference type="InterPro" id="IPR006913">
    <property type="entry name" value="CENP-V/GFA"/>
</dbReference>
<gene>
    <name evidence="6" type="ORF">BRAD3257_0229</name>
</gene>
<keyword evidence="4" id="KW-0456">Lyase</keyword>
<keyword evidence="2" id="KW-0479">Metal-binding</keyword>
<evidence type="ECO:0000256" key="3">
    <source>
        <dbReference type="ARBA" id="ARBA00022833"/>
    </source>
</evidence>
<reference evidence="6 7" key="1">
    <citation type="submission" date="2018-03" db="EMBL/GenBank/DDBJ databases">
        <authorList>
            <person name="Gully D."/>
        </authorList>
    </citation>
    <scope>NUCLEOTIDE SEQUENCE [LARGE SCALE GENOMIC DNA]</scope>
    <source>
        <strain evidence="6">ORS3257</strain>
    </source>
</reference>
<accession>A0A2U3PQH6</accession>
<dbReference type="Pfam" id="PF04828">
    <property type="entry name" value="GFA"/>
    <property type="match status" value="1"/>
</dbReference>
<dbReference type="PANTHER" id="PTHR33337">
    <property type="entry name" value="GFA DOMAIN-CONTAINING PROTEIN"/>
    <property type="match status" value="1"/>
</dbReference>
<proteinExistence type="inferred from homology"/>
<dbReference type="Gene3D" id="3.90.1590.10">
    <property type="entry name" value="glutathione-dependent formaldehyde- activating enzyme (gfa)"/>
    <property type="match status" value="1"/>
</dbReference>
<evidence type="ECO:0000313" key="7">
    <source>
        <dbReference type="Proteomes" id="UP000246085"/>
    </source>
</evidence>
<protein>
    <recommendedName>
        <fullName evidence="5">CENP-V/GFA domain-containing protein</fullName>
    </recommendedName>
</protein>
<comment type="similarity">
    <text evidence="1">Belongs to the Gfa family.</text>
</comment>
<evidence type="ECO:0000256" key="2">
    <source>
        <dbReference type="ARBA" id="ARBA00022723"/>
    </source>
</evidence>